<proteinExistence type="predicted"/>
<dbReference type="InterPro" id="IPR050789">
    <property type="entry name" value="Diverse_Enzym_Activities"/>
</dbReference>
<evidence type="ECO:0000313" key="3">
    <source>
        <dbReference type="EMBL" id="SNT30666.1"/>
    </source>
</evidence>
<dbReference type="PANTHER" id="PTHR43283:SF18">
    <property type="match status" value="1"/>
</dbReference>
<sequence>MDLQPTPPKESPMRLRYLASLLCLTTAAFAQTLTPRQQLDRKAPGWLKLYDVPSVSIAYIEHGRIAWTAVYGEQSPGVPATTETLYNVASLTKPITAEIVLRLAAQGRLSLDEPMAPVWLDPDLLGPDGQPQPWAKLLTPRLALSHQTGFANWRRMTGGKLTMKFEPGTQTSYSGEGYNYVARFAEKKTGEPWEQLAQRLVFDPLGMKSTAYSPRPWFAGRVAEPHGPAGEAAPKPATSWNGADLVETTASDYARFVIGAMNDTALTPELRKQRVTSTRNQVEQADADKLCSANAPELPCHVAAGMGLGWQVFDINGTVVVDHGGNDWGVRTHVFYLPATQTGVVMLTNGENGNKVYREVTRLLYDNPLYVGTL</sequence>
<dbReference type="PANTHER" id="PTHR43283">
    <property type="entry name" value="BETA-LACTAMASE-RELATED"/>
    <property type="match status" value="1"/>
</dbReference>
<dbReference type="Proteomes" id="UP000198356">
    <property type="component" value="Unassembled WGS sequence"/>
</dbReference>
<dbReference type="OrthoDB" id="119951at2"/>
<protein>
    <submittedName>
        <fullName evidence="3">CubicO group peptidase, beta-lactamase class C family</fullName>
    </submittedName>
</protein>
<feature type="signal peptide" evidence="1">
    <location>
        <begin position="1"/>
        <end position="30"/>
    </location>
</feature>
<keyword evidence="4" id="KW-1185">Reference proteome</keyword>
<reference evidence="3 4" key="1">
    <citation type="submission" date="2017-06" db="EMBL/GenBank/DDBJ databases">
        <authorList>
            <person name="Kim H.J."/>
            <person name="Triplett B.A."/>
        </authorList>
    </citation>
    <scope>NUCLEOTIDE SEQUENCE [LARGE SCALE GENOMIC DNA]</scope>
    <source>
        <strain evidence="3 4">DSM 18704</strain>
    </source>
</reference>
<dbReference type="InterPro" id="IPR012338">
    <property type="entry name" value="Beta-lactam/transpept-like"/>
</dbReference>
<evidence type="ECO:0000256" key="1">
    <source>
        <dbReference type="SAM" id="SignalP"/>
    </source>
</evidence>
<feature type="domain" description="Beta-lactamase-related" evidence="2">
    <location>
        <begin position="50"/>
        <end position="361"/>
    </location>
</feature>
<keyword evidence="1" id="KW-0732">Signal</keyword>
<dbReference type="AlphaFoldDB" id="A0A239LJ98"/>
<evidence type="ECO:0000313" key="4">
    <source>
        <dbReference type="Proteomes" id="UP000198356"/>
    </source>
</evidence>
<dbReference type="SUPFAM" id="SSF56601">
    <property type="entry name" value="beta-lactamase/transpeptidase-like"/>
    <property type="match status" value="1"/>
</dbReference>
<organism evidence="3 4">
    <name type="scientific">Granulicella rosea</name>
    <dbReference type="NCBI Taxonomy" id="474952"/>
    <lineage>
        <taxon>Bacteria</taxon>
        <taxon>Pseudomonadati</taxon>
        <taxon>Acidobacteriota</taxon>
        <taxon>Terriglobia</taxon>
        <taxon>Terriglobales</taxon>
        <taxon>Acidobacteriaceae</taxon>
        <taxon>Granulicella</taxon>
    </lineage>
</organism>
<accession>A0A239LJ98</accession>
<dbReference type="InterPro" id="IPR001466">
    <property type="entry name" value="Beta-lactam-related"/>
</dbReference>
<feature type="chain" id="PRO_5012579664" evidence="1">
    <location>
        <begin position="31"/>
        <end position="374"/>
    </location>
</feature>
<dbReference type="Gene3D" id="3.40.710.10">
    <property type="entry name" value="DD-peptidase/beta-lactamase superfamily"/>
    <property type="match status" value="1"/>
</dbReference>
<gene>
    <name evidence="3" type="ORF">SAMN05421770_10778</name>
</gene>
<name>A0A239LJ98_9BACT</name>
<evidence type="ECO:0000259" key="2">
    <source>
        <dbReference type="Pfam" id="PF00144"/>
    </source>
</evidence>
<dbReference type="Pfam" id="PF00144">
    <property type="entry name" value="Beta-lactamase"/>
    <property type="match status" value="1"/>
</dbReference>
<dbReference type="EMBL" id="FZOU01000007">
    <property type="protein sequence ID" value="SNT30666.1"/>
    <property type="molecule type" value="Genomic_DNA"/>
</dbReference>